<accession>A0A0F9Q5U9</accession>
<organism evidence="1">
    <name type="scientific">marine sediment metagenome</name>
    <dbReference type="NCBI Taxonomy" id="412755"/>
    <lineage>
        <taxon>unclassified sequences</taxon>
        <taxon>metagenomes</taxon>
        <taxon>ecological metagenomes</taxon>
    </lineage>
</organism>
<sequence>MVKKQNSRKKDNIWNNYEAKMLFTSQITTYLVEDILKNNYCSLTPYNESMKLHLLTFEPLLEFLNERIKEKFTSYPFT</sequence>
<name>A0A0F9Q5U9_9ZZZZ</name>
<gene>
    <name evidence="1" type="ORF">LCGC14_1054870</name>
</gene>
<evidence type="ECO:0000313" key="1">
    <source>
        <dbReference type="EMBL" id="KKN08626.1"/>
    </source>
</evidence>
<proteinExistence type="predicted"/>
<dbReference type="AlphaFoldDB" id="A0A0F9Q5U9"/>
<reference evidence="1" key="1">
    <citation type="journal article" date="2015" name="Nature">
        <title>Complex archaea that bridge the gap between prokaryotes and eukaryotes.</title>
        <authorList>
            <person name="Spang A."/>
            <person name="Saw J.H."/>
            <person name="Jorgensen S.L."/>
            <person name="Zaremba-Niedzwiedzka K."/>
            <person name="Martijn J."/>
            <person name="Lind A.E."/>
            <person name="van Eijk R."/>
            <person name="Schleper C."/>
            <person name="Guy L."/>
            <person name="Ettema T.J."/>
        </authorList>
    </citation>
    <scope>NUCLEOTIDE SEQUENCE</scope>
</reference>
<dbReference type="EMBL" id="LAZR01004433">
    <property type="protein sequence ID" value="KKN08626.1"/>
    <property type="molecule type" value="Genomic_DNA"/>
</dbReference>
<protein>
    <submittedName>
        <fullName evidence="1">Uncharacterized protein</fullName>
    </submittedName>
</protein>
<comment type="caution">
    <text evidence="1">The sequence shown here is derived from an EMBL/GenBank/DDBJ whole genome shotgun (WGS) entry which is preliminary data.</text>
</comment>